<evidence type="ECO:0000313" key="3">
    <source>
        <dbReference type="EMBL" id="GJT34707.1"/>
    </source>
</evidence>
<feature type="coiled-coil region" evidence="1">
    <location>
        <begin position="243"/>
        <end position="270"/>
    </location>
</feature>
<keyword evidence="3" id="KW-0808">Transferase</keyword>
<keyword evidence="3" id="KW-0695">RNA-directed DNA polymerase</keyword>
<gene>
    <name evidence="3" type="ORF">Tco_0925126</name>
</gene>
<accession>A0ABQ5D6V2</accession>
<reference evidence="3" key="1">
    <citation type="journal article" date="2022" name="Int. J. Mol. Sci.">
        <title>Draft Genome of Tanacetum Coccineum: Genomic Comparison of Closely Related Tanacetum-Family Plants.</title>
        <authorList>
            <person name="Yamashiro T."/>
            <person name="Shiraishi A."/>
            <person name="Nakayama K."/>
            <person name="Satake H."/>
        </authorList>
    </citation>
    <scope>NUCLEOTIDE SEQUENCE</scope>
</reference>
<proteinExistence type="predicted"/>
<keyword evidence="4" id="KW-1185">Reference proteome</keyword>
<dbReference type="GO" id="GO:0003964">
    <property type="term" value="F:RNA-directed DNA polymerase activity"/>
    <property type="evidence" value="ECO:0007669"/>
    <property type="project" value="UniProtKB-KW"/>
</dbReference>
<dbReference type="PANTHER" id="PTHR33223:SF11">
    <property type="entry name" value="ELEMENT PROTEIN, PUTATIVE-RELATED"/>
    <property type="match status" value="1"/>
</dbReference>
<name>A0ABQ5D6V2_9ASTR</name>
<dbReference type="Pfam" id="PF03732">
    <property type="entry name" value="Retrotrans_gag"/>
    <property type="match status" value="1"/>
</dbReference>
<keyword evidence="3" id="KW-0548">Nucleotidyltransferase</keyword>
<dbReference type="InterPro" id="IPR005162">
    <property type="entry name" value="Retrotrans_gag_dom"/>
</dbReference>
<evidence type="ECO:0000256" key="1">
    <source>
        <dbReference type="SAM" id="Coils"/>
    </source>
</evidence>
<feature type="domain" description="Retrotransposon gag" evidence="2">
    <location>
        <begin position="69"/>
        <end position="161"/>
    </location>
</feature>
<sequence length="321" mass="37172">MEKFKTPPDSPPIAVIDPGDQPIHMQMIQDNQFDGRIRSDPHRHVAGFLEISNLFQYGKNQEEVVMLRTFPFSLSGETKTWLNELNKGTITPWNELREALISQYFSPAKFKRLLNEIHSFHQLDHETLVDAWLRIKSMLRACYGHGLTKGTIIQIFYHGIDDPIQGNLDSGGIFLSKTPNETFKILNDKVLLKLDFLNDSQNNPNPKTIVSAGRCNINSDHSILMEKFEALVIQIDEMMREWMARQTEANEHMKNQVVELEHKINQGLRNRQAIIENLERQFEYLEKIQPTKSFPNCGCYKDFYKKFYNSLGSVPNRCSVV</sequence>
<dbReference type="Proteomes" id="UP001151760">
    <property type="component" value="Unassembled WGS sequence"/>
</dbReference>
<dbReference type="PANTHER" id="PTHR33223">
    <property type="entry name" value="CCHC-TYPE DOMAIN-CONTAINING PROTEIN"/>
    <property type="match status" value="1"/>
</dbReference>
<protein>
    <submittedName>
        <fullName evidence="3">Reverse transcriptase domain-containing protein</fullName>
    </submittedName>
</protein>
<keyword evidence="1" id="KW-0175">Coiled coil</keyword>
<comment type="caution">
    <text evidence="3">The sequence shown here is derived from an EMBL/GenBank/DDBJ whole genome shotgun (WGS) entry which is preliminary data.</text>
</comment>
<organism evidence="3 4">
    <name type="scientific">Tanacetum coccineum</name>
    <dbReference type="NCBI Taxonomy" id="301880"/>
    <lineage>
        <taxon>Eukaryota</taxon>
        <taxon>Viridiplantae</taxon>
        <taxon>Streptophyta</taxon>
        <taxon>Embryophyta</taxon>
        <taxon>Tracheophyta</taxon>
        <taxon>Spermatophyta</taxon>
        <taxon>Magnoliopsida</taxon>
        <taxon>eudicotyledons</taxon>
        <taxon>Gunneridae</taxon>
        <taxon>Pentapetalae</taxon>
        <taxon>asterids</taxon>
        <taxon>campanulids</taxon>
        <taxon>Asterales</taxon>
        <taxon>Asteraceae</taxon>
        <taxon>Asteroideae</taxon>
        <taxon>Anthemideae</taxon>
        <taxon>Anthemidinae</taxon>
        <taxon>Tanacetum</taxon>
    </lineage>
</organism>
<evidence type="ECO:0000259" key="2">
    <source>
        <dbReference type="Pfam" id="PF03732"/>
    </source>
</evidence>
<reference evidence="3" key="2">
    <citation type="submission" date="2022-01" db="EMBL/GenBank/DDBJ databases">
        <authorList>
            <person name="Yamashiro T."/>
            <person name="Shiraishi A."/>
            <person name="Satake H."/>
            <person name="Nakayama K."/>
        </authorList>
    </citation>
    <scope>NUCLEOTIDE SEQUENCE</scope>
</reference>
<dbReference type="EMBL" id="BQNB010014988">
    <property type="protein sequence ID" value="GJT34707.1"/>
    <property type="molecule type" value="Genomic_DNA"/>
</dbReference>
<evidence type="ECO:0000313" key="4">
    <source>
        <dbReference type="Proteomes" id="UP001151760"/>
    </source>
</evidence>